<gene>
    <name evidence="4" type="ORF">SAMN05421538_10187</name>
</gene>
<dbReference type="PANTHER" id="PTHR44591">
    <property type="entry name" value="STRESS RESPONSE REGULATOR PROTEIN 1"/>
    <property type="match status" value="1"/>
</dbReference>
<dbReference type="STRING" id="591205.SAMN05421538_10187"/>
<dbReference type="SUPFAM" id="SSF52172">
    <property type="entry name" value="CheY-like"/>
    <property type="match status" value="1"/>
</dbReference>
<keyword evidence="1 2" id="KW-0597">Phosphoprotein</keyword>
<dbReference type="InterPro" id="IPR050595">
    <property type="entry name" value="Bact_response_regulator"/>
</dbReference>
<dbReference type="CDD" id="cd00156">
    <property type="entry name" value="REC"/>
    <property type="match status" value="1"/>
</dbReference>
<feature type="domain" description="Response regulatory" evidence="3">
    <location>
        <begin position="28"/>
        <end position="141"/>
    </location>
</feature>
<dbReference type="OrthoDB" id="7831674at2"/>
<proteinExistence type="predicted"/>
<dbReference type="AlphaFoldDB" id="A0A1G6SU32"/>
<dbReference type="InterPro" id="IPR001789">
    <property type="entry name" value="Sig_transdc_resp-reg_receiver"/>
</dbReference>
<evidence type="ECO:0000313" key="5">
    <source>
        <dbReference type="Proteomes" id="UP000199344"/>
    </source>
</evidence>
<protein>
    <submittedName>
        <fullName evidence="4">Response regulator receiver domain-containing protein</fullName>
    </submittedName>
</protein>
<dbReference type="Pfam" id="PF00072">
    <property type="entry name" value="Response_reg"/>
    <property type="match status" value="1"/>
</dbReference>
<evidence type="ECO:0000256" key="2">
    <source>
        <dbReference type="PROSITE-ProRule" id="PRU00169"/>
    </source>
</evidence>
<accession>A0A1G6SU32</accession>
<dbReference type="RefSeq" id="WP_090519905.1">
    <property type="nucleotide sequence ID" value="NZ_FNAH01000001.1"/>
</dbReference>
<reference evidence="4 5" key="1">
    <citation type="submission" date="2016-10" db="EMBL/GenBank/DDBJ databases">
        <authorList>
            <person name="de Groot N.N."/>
        </authorList>
    </citation>
    <scope>NUCLEOTIDE SEQUENCE [LARGE SCALE GENOMIC DNA]</scope>
    <source>
        <strain evidence="4 5">DSM 22220</strain>
    </source>
</reference>
<dbReference type="GO" id="GO:0000160">
    <property type="term" value="P:phosphorelay signal transduction system"/>
    <property type="evidence" value="ECO:0007669"/>
    <property type="project" value="InterPro"/>
</dbReference>
<keyword evidence="5" id="KW-1185">Reference proteome</keyword>
<dbReference type="Gene3D" id="3.40.50.2300">
    <property type="match status" value="1"/>
</dbReference>
<evidence type="ECO:0000259" key="3">
    <source>
        <dbReference type="PROSITE" id="PS50110"/>
    </source>
</evidence>
<dbReference type="Proteomes" id="UP000199344">
    <property type="component" value="Unassembled WGS sequence"/>
</dbReference>
<evidence type="ECO:0000313" key="4">
    <source>
        <dbReference type="EMBL" id="SDD20134.1"/>
    </source>
</evidence>
<feature type="modified residue" description="4-aspartylphosphate" evidence="2">
    <location>
        <position position="77"/>
    </location>
</feature>
<dbReference type="PROSITE" id="PS50110">
    <property type="entry name" value="RESPONSE_REGULATORY"/>
    <property type="match status" value="1"/>
</dbReference>
<dbReference type="PANTHER" id="PTHR44591:SF3">
    <property type="entry name" value="RESPONSE REGULATORY DOMAIN-CONTAINING PROTEIN"/>
    <property type="match status" value="1"/>
</dbReference>
<dbReference type="SMART" id="SM00448">
    <property type="entry name" value="REC"/>
    <property type="match status" value="1"/>
</dbReference>
<dbReference type="InterPro" id="IPR011006">
    <property type="entry name" value="CheY-like_superfamily"/>
</dbReference>
<evidence type="ECO:0000256" key="1">
    <source>
        <dbReference type="ARBA" id="ARBA00022553"/>
    </source>
</evidence>
<dbReference type="EMBL" id="FNAH01000001">
    <property type="protein sequence ID" value="SDD20134.1"/>
    <property type="molecule type" value="Genomic_DNA"/>
</dbReference>
<organism evidence="4 5">
    <name type="scientific">Paracoccus isoporae</name>
    <dbReference type="NCBI Taxonomy" id="591205"/>
    <lineage>
        <taxon>Bacteria</taxon>
        <taxon>Pseudomonadati</taxon>
        <taxon>Pseudomonadota</taxon>
        <taxon>Alphaproteobacteria</taxon>
        <taxon>Rhodobacterales</taxon>
        <taxon>Paracoccaceae</taxon>
        <taxon>Paracoccus</taxon>
    </lineage>
</organism>
<sequence>MLTERVTTDVPLPLWSAPLPGRPLSGLTVLVVEDSLYASEAIRLLCLRSGARIRRADCLGAAMRHLRTYRPCVVIVDMGLPDGSGADLIRKIRSLQTQAPTVLAISGDPAERDHALAAGAEGFLEKPIDNLAVFQQAILSTLPSEVAPSGPRLLPDDRVTPNHAALRDDLRHVAEVLATAGDGSAVGYIAKFLAGVARSAHDPVLAEAAEALSRDHAAGRALATDLTRISALVHQRLSRLSQG</sequence>
<name>A0A1G6SU32_9RHOB</name>